<accession>A0A2H1EHG9</accession>
<dbReference type="InterPro" id="IPR002524">
    <property type="entry name" value="Cation_efflux"/>
</dbReference>
<feature type="transmembrane region" description="Helical" evidence="8">
    <location>
        <begin position="44"/>
        <end position="65"/>
    </location>
</feature>
<feature type="domain" description="Cation efflux protein cytoplasmic" evidence="10">
    <location>
        <begin position="227"/>
        <end position="302"/>
    </location>
</feature>
<feature type="transmembrane region" description="Helical" evidence="8">
    <location>
        <begin position="85"/>
        <end position="104"/>
    </location>
</feature>
<keyword evidence="5 8" id="KW-1133">Transmembrane helix</keyword>
<dbReference type="PANTHER" id="PTHR11562">
    <property type="entry name" value="CATION EFFLUX PROTEIN/ ZINC TRANSPORTER"/>
    <property type="match status" value="1"/>
</dbReference>
<comment type="subcellular location">
    <subcellularLocation>
        <location evidence="1">Membrane</location>
        <topology evidence="1">Multi-pass membrane protein</topology>
    </subcellularLocation>
</comment>
<dbReference type="InterPro" id="IPR027470">
    <property type="entry name" value="Cation_efflux_CTD"/>
</dbReference>
<dbReference type="InterPro" id="IPR058533">
    <property type="entry name" value="Cation_efflux_TM"/>
</dbReference>
<keyword evidence="3" id="KW-0813">Transport</keyword>
<feature type="transmembrane region" description="Helical" evidence="8">
    <location>
        <begin position="195"/>
        <end position="213"/>
    </location>
</feature>
<keyword evidence="7 8" id="KW-0472">Membrane</keyword>
<dbReference type="Proteomes" id="UP000232412">
    <property type="component" value="Unassembled WGS sequence"/>
</dbReference>
<sequence length="303" mass="33236">MGIMQQTESTSSNRISKLKIVLILTSTYFVAEIVGSLLTNSLALLADAGHMLTDVGGLALSLFAINFTRKKPTPQRTYGFYRTEILASLVNSVALVMLSIYIFIEGYRHIFAPPEIQSIPMTIIGGVGLAVNVLCVKILGGHSHEDGGHEGHDHKHEEENLNMKGARLEVLSDTAGAAGIIITGIIIFFTKFYLADAIFSIGLSIFILPRTWSIMKKSINILMEGTPSNIDYEEVKNAILKIKGVTGIFDLHIWAITSGMNALSAHVVTLDQKKSQAIILEIRSILENKFGIIRSTIQIEPYH</sequence>
<dbReference type="NCBIfam" id="TIGR01297">
    <property type="entry name" value="CDF"/>
    <property type="match status" value="1"/>
</dbReference>
<evidence type="ECO:0000256" key="5">
    <source>
        <dbReference type="ARBA" id="ARBA00022989"/>
    </source>
</evidence>
<evidence type="ECO:0000256" key="1">
    <source>
        <dbReference type="ARBA" id="ARBA00004141"/>
    </source>
</evidence>
<dbReference type="InterPro" id="IPR050681">
    <property type="entry name" value="CDF/SLC30A"/>
</dbReference>
<dbReference type="EMBL" id="FRFC01000003">
    <property type="protein sequence ID" value="SHO45209.1"/>
    <property type="molecule type" value="Genomic_DNA"/>
</dbReference>
<evidence type="ECO:0000256" key="2">
    <source>
        <dbReference type="ARBA" id="ARBA00008873"/>
    </source>
</evidence>
<protein>
    <submittedName>
        <fullName evidence="11">Cobalt-zinc-cadmium resistance protein CzcD</fullName>
    </submittedName>
</protein>
<dbReference type="SUPFAM" id="SSF160240">
    <property type="entry name" value="Cation efflux protein cytoplasmic domain-like"/>
    <property type="match status" value="1"/>
</dbReference>
<dbReference type="GO" id="GO:0005385">
    <property type="term" value="F:zinc ion transmembrane transporter activity"/>
    <property type="evidence" value="ECO:0007669"/>
    <property type="project" value="TreeGrafter"/>
</dbReference>
<keyword evidence="12" id="KW-1185">Reference proteome</keyword>
<evidence type="ECO:0000313" key="11">
    <source>
        <dbReference type="EMBL" id="SHO45209.1"/>
    </source>
</evidence>
<keyword evidence="4 8" id="KW-0812">Transmembrane</keyword>
<feature type="transmembrane region" description="Helical" evidence="8">
    <location>
        <begin position="170"/>
        <end position="189"/>
    </location>
</feature>
<feature type="domain" description="Cation efflux protein transmembrane" evidence="9">
    <location>
        <begin position="19"/>
        <end position="223"/>
    </location>
</feature>
<organism evidence="11 12">
    <name type="scientific">Nitrosotalea sinensis</name>
    <dbReference type="NCBI Taxonomy" id="1499975"/>
    <lineage>
        <taxon>Archaea</taxon>
        <taxon>Nitrososphaerota</taxon>
        <taxon>Nitrososphaeria</taxon>
        <taxon>Nitrosotaleales</taxon>
        <taxon>Nitrosotaleaceae</taxon>
        <taxon>Nitrosotalea</taxon>
    </lineage>
</organism>
<evidence type="ECO:0000313" key="12">
    <source>
        <dbReference type="Proteomes" id="UP000232412"/>
    </source>
</evidence>
<dbReference type="GO" id="GO:0005886">
    <property type="term" value="C:plasma membrane"/>
    <property type="evidence" value="ECO:0007669"/>
    <property type="project" value="TreeGrafter"/>
</dbReference>
<keyword evidence="6" id="KW-0406">Ion transport</keyword>
<dbReference type="AlphaFoldDB" id="A0A2H1EHG9"/>
<evidence type="ECO:0000259" key="10">
    <source>
        <dbReference type="Pfam" id="PF16916"/>
    </source>
</evidence>
<dbReference type="Pfam" id="PF01545">
    <property type="entry name" value="Cation_efflux"/>
    <property type="match status" value="1"/>
</dbReference>
<dbReference type="SUPFAM" id="SSF161111">
    <property type="entry name" value="Cation efflux protein transmembrane domain-like"/>
    <property type="match status" value="1"/>
</dbReference>
<evidence type="ECO:0000256" key="4">
    <source>
        <dbReference type="ARBA" id="ARBA00022692"/>
    </source>
</evidence>
<proteinExistence type="inferred from homology"/>
<name>A0A2H1EHG9_9ARCH</name>
<dbReference type="PANTHER" id="PTHR11562:SF17">
    <property type="entry name" value="RE54080P-RELATED"/>
    <property type="match status" value="1"/>
</dbReference>
<feature type="transmembrane region" description="Helical" evidence="8">
    <location>
        <begin position="20"/>
        <end position="38"/>
    </location>
</feature>
<evidence type="ECO:0000256" key="7">
    <source>
        <dbReference type="ARBA" id="ARBA00023136"/>
    </source>
</evidence>
<dbReference type="InterPro" id="IPR036837">
    <property type="entry name" value="Cation_efflux_CTD_sf"/>
</dbReference>
<dbReference type="Pfam" id="PF16916">
    <property type="entry name" value="ZT_dimer"/>
    <property type="match status" value="1"/>
</dbReference>
<evidence type="ECO:0000259" key="9">
    <source>
        <dbReference type="Pfam" id="PF01545"/>
    </source>
</evidence>
<evidence type="ECO:0000256" key="3">
    <source>
        <dbReference type="ARBA" id="ARBA00022448"/>
    </source>
</evidence>
<comment type="similarity">
    <text evidence="2">Belongs to the cation diffusion facilitator (CDF) transporter (TC 2.A.4) family. SLC30A subfamily.</text>
</comment>
<gene>
    <name evidence="11" type="primary">czcD</name>
    <name evidence="11" type="ORF">NSIN_20586</name>
</gene>
<feature type="transmembrane region" description="Helical" evidence="8">
    <location>
        <begin position="116"/>
        <end position="136"/>
    </location>
</feature>
<dbReference type="Gene3D" id="1.20.1510.10">
    <property type="entry name" value="Cation efflux protein transmembrane domain"/>
    <property type="match status" value="1"/>
</dbReference>
<reference evidence="12" key="1">
    <citation type="submission" date="2016-12" db="EMBL/GenBank/DDBJ databases">
        <authorList>
            <person name="Herbold C."/>
        </authorList>
    </citation>
    <scope>NUCLEOTIDE SEQUENCE [LARGE SCALE GENOMIC DNA]</scope>
</reference>
<evidence type="ECO:0000256" key="8">
    <source>
        <dbReference type="SAM" id="Phobius"/>
    </source>
</evidence>
<dbReference type="InterPro" id="IPR027469">
    <property type="entry name" value="Cation_efflux_TMD_sf"/>
</dbReference>
<evidence type="ECO:0000256" key="6">
    <source>
        <dbReference type="ARBA" id="ARBA00023065"/>
    </source>
</evidence>